<keyword evidence="1" id="KW-0812">Transmembrane</keyword>
<feature type="transmembrane region" description="Helical" evidence="1">
    <location>
        <begin position="31"/>
        <end position="55"/>
    </location>
</feature>
<dbReference type="AlphaFoldDB" id="S4NSW4"/>
<protein>
    <submittedName>
        <fullName evidence="2">Uncharacterized protein</fullName>
    </submittedName>
</protein>
<sequence length="84" mass="9329">MTLKRILIAQPSEKNAEIVCVILKSLRVTGIYLFIWMGILIMPTDACVVSQSLLIGYRIGNNKNKTHGRRSCSKSNLVAALILQ</sequence>
<reference evidence="2" key="1">
    <citation type="journal article" date="2013" name="BMC Genomics">
        <title>Unscrambling butterfly oogenesis.</title>
        <authorList>
            <person name="Carter J.M."/>
            <person name="Baker S.C."/>
            <person name="Pink R."/>
            <person name="Carter D.R."/>
            <person name="Collins A."/>
            <person name="Tomlin J."/>
            <person name="Gibbs M."/>
            <person name="Breuker C.J."/>
        </authorList>
    </citation>
    <scope>NUCLEOTIDE SEQUENCE</scope>
    <source>
        <tissue evidence="2">Ovary</tissue>
    </source>
</reference>
<proteinExistence type="predicted"/>
<evidence type="ECO:0000313" key="2">
    <source>
        <dbReference type="EMBL" id="JAA81851.1"/>
    </source>
</evidence>
<name>S4NSW4_9NEOP</name>
<reference evidence="2" key="2">
    <citation type="submission" date="2013-05" db="EMBL/GenBank/DDBJ databases">
        <authorList>
            <person name="Carter J.-M."/>
            <person name="Baker S.C."/>
            <person name="Pink R."/>
            <person name="Carter D.R.F."/>
            <person name="Collins A."/>
            <person name="Tomlin J."/>
            <person name="Gibbs M."/>
            <person name="Breuker C.J."/>
        </authorList>
    </citation>
    <scope>NUCLEOTIDE SEQUENCE</scope>
    <source>
        <tissue evidence="2">Ovary</tissue>
    </source>
</reference>
<organism evidence="2">
    <name type="scientific">Pararge aegeria</name>
    <name type="common">speckled wood butterfly</name>
    <dbReference type="NCBI Taxonomy" id="116150"/>
    <lineage>
        <taxon>Eukaryota</taxon>
        <taxon>Metazoa</taxon>
        <taxon>Ecdysozoa</taxon>
        <taxon>Arthropoda</taxon>
        <taxon>Hexapoda</taxon>
        <taxon>Insecta</taxon>
        <taxon>Pterygota</taxon>
        <taxon>Neoptera</taxon>
        <taxon>Endopterygota</taxon>
        <taxon>Lepidoptera</taxon>
        <taxon>Glossata</taxon>
        <taxon>Ditrysia</taxon>
        <taxon>Papilionoidea</taxon>
        <taxon>Nymphalidae</taxon>
        <taxon>Satyrinae</taxon>
        <taxon>Satyrini</taxon>
        <taxon>Parargina</taxon>
        <taxon>Pararge</taxon>
    </lineage>
</organism>
<dbReference type="EMBL" id="GAIX01010709">
    <property type="protein sequence ID" value="JAA81851.1"/>
    <property type="molecule type" value="Transcribed_RNA"/>
</dbReference>
<keyword evidence="1" id="KW-0472">Membrane</keyword>
<keyword evidence="1" id="KW-1133">Transmembrane helix</keyword>
<evidence type="ECO:0000256" key="1">
    <source>
        <dbReference type="SAM" id="Phobius"/>
    </source>
</evidence>
<accession>S4NSW4</accession>